<evidence type="ECO:0000313" key="1">
    <source>
        <dbReference type="Proteomes" id="UP000035680"/>
    </source>
</evidence>
<accession>A0A0K0G5N1</accession>
<keyword evidence="1" id="KW-1185">Reference proteome</keyword>
<sequence length="71" mass="8155">MLVENDEDGNETENIINISKTFLTNIYWQKESEIILLVQKIRNSKVYILDNAHGSQCVKSHEFTIVISSLS</sequence>
<dbReference type="Proteomes" id="UP000035680">
    <property type="component" value="Unassembled WGS sequence"/>
</dbReference>
<protein>
    <submittedName>
        <fullName evidence="2">Uncharacterized protein</fullName>
    </submittedName>
</protein>
<name>A0A0K0G5N1_STRVS</name>
<dbReference type="AlphaFoldDB" id="A0A0K0G5N1"/>
<evidence type="ECO:0000313" key="2">
    <source>
        <dbReference type="WBParaSite" id="SVE_2005200.1"/>
    </source>
</evidence>
<dbReference type="WBParaSite" id="SVE_2005200.1">
    <property type="protein sequence ID" value="SVE_2005200.1"/>
    <property type="gene ID" value="SVE_2005200"/>
</dbReference>
<proteinExistence type="predicted"/>
<reference evidence="2" key="2">
    <citation type="submission" date="2015-08" db="UniProtKB">
        <authorList>
            <consortium name="WormBaseParasite"/>
        </authorList>
    </citation>
    <scope>IDENTIFICATION</scope>
</reference>
<reference evidence="1" key="1">
    <citation type="submission" date="2014-07" db="EMBL/GenBank/DDBJ databases">
        <authorList>
            <person name="Martin A.A"/>
            <person name="De Silva N."/>
        </authorList>
    </citation>
    <scope>NUCLEOTIDE SEQUENCE</scope>
</reference>
<organism evidence="1 2">
    <name type="scientific">Strongyloides venezuelensis</name>
    <name type="common">Threadworm</name>
    <dbReference type="NCBI Taxonomy" id="75913"/>
    <lineage>
        <taxon>Eukaryota</taxon>
        <taxon>Metazoa</taxon>
        <taxon>Ecdysozoa</taxon>
        <taxon>Nematoda</taxon>
        <taxon>Chromadorea</taxon>
        <taxon>Rhabditida</taxon>
        <taxon>Tylenchina</taxon>
        <taxon>Panagrolaimomorpha</taxon>
        <taxon>Strongyloidoidea</taxon>
        <taxon>Strongyloididae</taxon>
        <taxon>Strongyloides</taxon>
    </lineage>
</organism>